<reference evidence="2" key="1">
    <citation type="journal article" date="2023" name="PhytoFront">
        <title>Draft Genome Resources of Seven Strains of Tilletia horrida, Causal Agent of Kernel Smut of Rice.</title>
        <authorList>
            <person name="Khanal S."/>
            <person name="Antony Babu S."/>
            <person name="Zhou X.G."/>
        </authorList>
    </citation>
    <scope>NUCLEOTIDE SEQUENCE</scope>
    <source>
        <strain evidence="2">TX3</strain>
    </source>
</reference>
<feature type="compositionally biased region" description="Polar residues" evidence="1">
    <location>
        <begin position="879"/>
        <end position="889"/>
    </location>
</feature>
<feature type="region of interest" description="Disordered" evidence="1">
    <location>
        <begin position="1135"/>
        <end position="1399"/>
    </location>
</feature>
<feature type="compositionally biased region" description="Polar residues" evidence="1">
    <location>
        <begin position="748"/>
        <end position="770"/>
    </location>
</feature>
<feature type="compositionally biased region" description="Polar residues" evidence="1">
    <location>
        <begin position="358"/>
        <end position="368"/>
    </location>
</feature>
<feature type="region of interest" description="Disordered" evidence="1">
    <location>
        <begin position="580"/>
        <end position="606"/>
    </location>
</feature>
<comment type="caution">
    <text evidence="2">The sequence shown here is derived from an EMBL/GenBank/DDBJ whole genome shotgun (WGS) entry which is preliminary data.</text>
</comment>
<feature type="region of interest" description="Disordered" evidence="1">
    <location>
        <begin position="620"/>
        <end position="678"/>
    </location>
</feature>
<feature type="compositionally biased region" description="Low complexity" evidence="1">
    <location>
        <begin position="1642"/>
        <end position="1653"/>
    </location>
</feature>
<feature type="compositionally biased region" description="Low complexity" evidence="1">
    <location>
        <begin position="1500"/>
        <end position="1527"/>
    </location>
</feature>
<feature type="compositionally biased region" description="Acidic residues" evidence="1">
    <location>
        <begin position="1351"/>
        <end position="1372"/>
    </location>
</feature>
<feature type="compositionally biased region" description="Low complexity" evidence="1">
    <location>
        <begin position="289"/>
        <end position="310"/>
    </location>
</feature>
<dbReference type="EMBL" id="JAPDMQ010000419">
    <property type="protein sequence ID" value="KAK0525038.1"/>
    <property type="molecule type" value="Genomic_DNA"/>
</dbReference>
<sequence length="1668" mass="174622">MMSFMGPPASISSPTSPGLSVPTFATEHRPASQNRKRRSLATSVMSNESSVYFDGSINSHTHLIPTQSSASSITTTTPARLQRDDAQVREEETGAEGAAAIPGLGQSSDAEAVVASSSSTSHKVVVEAENDSEDDSDEEVDASGQRRSKSASKLLHRDSELPRTATSDLADFLKATGPSEPPKHMMDASRSRSSQHFLWDDTPAAKKRGIFSRAKHAVGLRKQRSEHAASGPYPTAAGKLGSLTEEKEREFDTHLRMQNVTKRVLPNGKFYHTLSIGENMTDVDPWQPAPTTSISPPAAPSVRSPAQRSRLSSNVGLSTTSGFKLRSLAGRSTSLSSFADPSVRPISSTGTHAPEDGPSSSARFSTSADVPHTLLGRSDSLRSAKARAGRAVSVSSHQSKADGDMRPARRSAADLHEHRDRPLRSPALSSFSVCTAPAHFKDRDVSKLETSSLIGHGQGQGQGSFRADSRMSMRTVISAKTEFPGLMARAASAMGESSRTGSLSRASQLGSVPRSATSPVPPIPKAPDSELETPFVSAVASPVSTSAVSTSAWLRNTSMFVPVTMGDVDAERSVTMERLPSTGISTGPPSPNPDSCGGPATGPMEILRPSDFAVSNLAERDHIRSKSRSMSTSTATHDTRSSHLLSPTRAIGGGGRKDGGPQPLFRSRSKGDAELRQDWKMPRDAAAVNAILSASALGSVTVTATGATAPATASSEEGSGADEPLPHVVQRALSPPTRKRTGGRPHSRTVSLDSLSNVHQSLAAASSSEGRPSLDSKRSGSTLERSAAAGLKLSLEPPSAQGSVTPVAVPSPLRHTIDMPLCAEADTPVPGLVAARQSPESRRSLILSSKAARPKSTSSAKSDHEPGVSGPSTKRDSRIFTTRQASPSASLEVDNASYGLGLRTSFGQIHGLDLTNMDLLVVGGPKASGSRSGGGVGEPTAAEDEPASLNATSPGPTLWGALEAMRAEFMVSELRAEQERARFRLLARRSADMLELARTALAASKKRGGGLGLRPQGASRQEGAMRRRPRQQRRQLAQLAEPASPKTVQRGATAGPERQKLQQHRQRQCQQQQRRRETQRKAGAVDDETLQAIVLELREYAVSNSPRHSQSGPSGAGAGALAPALGVRTKASRLMKPAAAKGSKVDEPEADWVDVADEQEGEVSAAHDEDANNDEEEDGDATLSDPYKVPVLRSVASASRSEEKEEEEEEAEDLEDEEEDDMSLSHRTDASTDMMGRIDTLSQATTLEDVAGSAAAHSVSASSPGSKTFHRSLSVGSSGGSESAAAAVLGSSPQRPSALSEMSPETFGEARRAFQPASGVGGKARAIVPLEQTDDEVEESEATSASAASSSEEEEGEEEEDDDEDESEDQLDDQPLQHISHQRSPLVSQSPRSFGTISEDGAFYEEDEEFMSASYDEDGPFSSPTGGLMYSLRSTGSPYGGSMGGNGNGMMLARNLSLSRQRRCESMSTIVSEDARSEVGFGGAAVAAVAAALPASSSMEQAGQAALAAGEEVQAPQPQGQGQGQDQGEARVRRTPPPIGPPSPQRRRLGVRTGSASSPSSPSFGGSGGIVAGRLAELQGRLSSPPPASSSSPLHGRPVSTTPSPSPSPSSSKVAAAHVSPPAGRGQFAPPGWAMPLRTGRASAPASVPAPSSGTGSFLDGLEALRPF</sequence>
<name>A0AAN6JP59_9BASI</name>
<feature type="compositionally biased region" description="Low complexity" evidence="1">
    <location>
        <begin position="64"/>
        <end position="79"/>
    </location>
</feature>
<feature type="compositionally biased region" description="Acidic residues" evidence="1">
    <location>
        <begin position="128"/>
        <end position="141"/>
    </location>
</feature>
<feature type="compositionally biased region" description="Low complexity" evidence="1">
    <location>
        <begin position="1250"/>
        <end position="1292"/>
    </location>
</feature>
<feature type="compositionally biased region" description="Basic and acidic residues" evidence="1">
    <location>
        <begin position="669"/>
        <end position="678"/>
    </location>
</feature>
<protein>
    <submittedName>
        <fullName evidence="2">Uncharacterized protein</fullName>
    </submittedName>
</protein>
<feature type="compositionally biased region" description="Low complexity" evidence="1">
    <location>
        <begin position="1589"/>
        <end position="1623"/>
    </location>
</feature>
<feature type="compositionally biased region" description="Polar residues" evidence="1">
    <location>
        <begin position="311"/>
        <end position="322"/>
    </location>
</feature>
<feature type="region of interest" description="Disordered" evidence="1">
    <location>
        <begin position="217"/>
        <end position="243"/>
    </location>
</feature>
<feature type="region of interest" description="Disordered" evidence="1">
    <location>
        <begin position="835"/>
        <end position="890"/>
    </location>
</feature>
<dbReference type="Proteomes" id="UP001176521">
    <property type="component" value="Unassembled WGS sequence"/>
</dbReference>
<proteinExistence type="predicted"/>
<keyword evidence="3" id="KW-1185">Reference proteome</keyword>
<feature type="compositionally biased region" description="Pro residues" evidence="1">
    <location>
        <begin position="1535"/>
        <end position="1544"/>
    </location>
</feature>
<feature type="region of interest" description="Disordered" evidence="1">
    <location>
        <begin position="926"/>
        <end position="954"/>
    </location>
</feature>
<feature type="region of interest" description="Disordered" evidence="1">
    <location>
        <begin position="1494"/>
        <end position="1668"/>
    </location>
</feature>
<feature type="compositionally biased region" description="Basic and acidic residues" evidence="1">
    <location>
        <begin position="81"/>
        <end position="92"/>
    </location>
</feature>
<feature type="compositionally biased region" description="Polar residues" evidence="1">
    <location>
        <begin position="1377"/>
        <end position="1396"/>
    </location>
</feature>
<feature type="compositionally biased region" description="Basic and acidic residues" evidence="1">
    <location>
        <begin position="399"/>
        <end position="422"/>
    </location>
</feature>
<organism evidence="2 3">
    <name type="scientific">Tilletia horrida</name>
    <dbReference type="NCBI Taxonomy" id="155126"/>
    <lineage>
        <taxon>Eukaryota</taxon>
        <taxon>Fungi</taxon>
        <taxon>Dikarya</taxon>
        <taxon>Basidiomycota</taxon>
        <taxon>Ustilaginomycotina</taxon>
        <taxon>Exobasidiomycetes</taxon>
        <taxon>Tilletiales</taxon>
        <taxon>Tilletiaceae</taxon>
        <taxon>Tilletia</taxon>
    </lineage>
</organism>
<feature type="compositionally biased region" description="Low complexity" evidence="1">
    <location>
        <begin position="1554"/>
        <end position="1564"/>
    </location>
</feature>
<feature type="compositionally biased region" description="Basic residues" evidence="1">
    <location>
        <begin position="737"/>
        <end position="747"/>
    </location>
</feature>
<feature type="compositionally biased region" description="Polar residues" evidence="1">
    <location>
        <begin position="330"/>
        <end position="351"/>
    </location>
</feature>
<evidence type="ECO:0000256" key="1">
    <source>
        <dbReference type="SAM" id="MobiDB-lite"/>
    </source>
</evidence>
<evidence type="ECO:0000313" key="2">
    <source>
        <dbReference type="EMBL" id="KAK0525038.1"/>
    </source>
</evidence>
<feature type="compositionally biased region" description="Acidic residues" evidence="1">
    <location>
        <begin position="1148"/>
        <end position="1161"/>
    </location>
</feature>
<feature type="compositionally biased region" description="Basic and acidic residues" evidence="1">
    <location>
        <begin position="1074"/>
        <end position="1084"/>
    </location>
</feature>
<feature type="compositionally biased region" description="Basic and acidic residues" evidence="1">
    <location>
        <begin position="181"/>
        <end position="190"/>
    </location>
</feature>
<feature type="compositionally biased region" description="Acidic residues" evidence="1">
    <location>
        <begin position="1332"/>
        <end position="1341"/>
    </location>
</feature>
<feature type="region of interest" description="Disordered" evidence="1">
    <location>
        <begin position="1005"/>
        <end position="1085"/>
    </location>
</feature>
<gene>
    <name evidence="2" type="ORF">OC842_005638</name>
</gene>
<feature type="region of interest" description="Disordered" evidence="1">
    <location>
        <begin position="280"/>
        <end position="422"/>
    </location>
</feature>
<feature type="region of interest" description="Disordered" evidence="1">
    <location>
        <begin position="1"/>
        <end position="44"/>
    </location>
</feature>
<feature type="region of interest" description="Disordered" evidence="1">
    <location>
        <begin position="732"/>
        <end position="787"/>
    </location>
</feature>
<feature type="region of interest" description="Disordered" evidence="1">
    <location>
        <begin position="59"/>
        <end position="196"/>
    </location>
</feature>
<feature type="compositionally biased region" description="Acidic residues" evidence="1">
    <location>
        <begin position="1204"/>
        <end position="1222"/>
    </location>
</feature>
<feature type="compositionally biased region" description="Polar residues" evidence="1">
    <location>
        <begin position="495"/>
        <end position="518"/>
    </location>
</feature>
<accession>A0AAN6JP59</accession>
<feature type="compositionally biased region" description="Low complexity" evidence="1">
    <location>
        <begin position="107"/>
        <end position="123"/>
    </location>
</feature>
<feature type="region of interest" description="Disordered" evidence="1">
    <location>
        <begin position="1102"/>
        <end position="1121"/>
    </location>
</feature>
<feature type="region of interest" description="Disordered" evidence="1">
    <location>
        <begin position="492"/>
        <end position="529"/>
    </location>
</feature>
<feature type="compositionally biased region" description="Acidic residues" evidence="1">
    <location>
        <begin position="1171"/>
        <end position="1180"/>
    </location>
</feature>
<evidence type="ECO:0000313" key="3">
    <source>
        <dbReference type="Proteomes" id="UP001176521"/>
    </source>
</evidence>